<reference evidence="3 4" key="1">
    <citation type="journal article" date="2016" name="Front. Microbiol.">
        <title>Fuerstia marisgermanicae gen. nov., sp. nov., an Unusual Member of the Phylum Planctomycetes from the German Wadden Sea.</title>
        <authorList>
            <person name="Kohn T."/>
            <person name="Heuer A."/>
            <person name="Jogler M."/>
            <person name="Vollmers J."/>
            <person name="Boedeker C."/>
            <person name="Bunk B."/>
            <person name="Rast P."/>
            <person name="Borchert D."/>
            <person name="Glockner I."/>
            <person name="Freese H.M."/>
            <person name="Klenk H.P."/>
            <person name="Overmann J."/>
            <person name="Kaster A.K."/>
            <person name="Rohde M."/>
            <person name="Wiegand S."/>
            <person name="Jogler C."/>
        </authorList>
    </citation>
    <scope>NUCLEOTIDE SEQUENCE [LARGE SCALE GENOMIC DNA]</scope>
    <source>
        <strain evidence="3 4">NH11</strain>
    </source>
</reference>
<evidence type="ECO:0000313" key="3">
    <source>
        <dbReference type="EMBL" id="APZ95903.1"/>
    </source>
</evidence>
<dbReference type="SUPFAM" id="SSF143422">
    <property type="entry name" value="Transposase IS200-like"/>
    <property type="match status" value="1"/>
</dbReference>
<sequence>MGLVTIAGMAESGDIPMREPLAYFLTWTTYGTWLPGDQRGWVEKPGRFREPNRNMEVANREQMTEPEFVLTSPQRALVELTIRDHCKFRQWSMHAVNCRTNHVHVVVTATGYSPDDVMKQFKSWCTRRLKEHASKPEAPARGPTKNPANSLPLTLRQKFWTRGGSKRIIFDQEGMENAITYTLDGQ</sequence>
<dbReference type="GO" id="GO:0004803">
    <property type="term" value="F:transposase activity"/>
    <property type="evidence" value="ECO:0007669"/>
    <property type="project" value="InterPro"/>
</dbReference>
<dbReference type="GO" id="GO:0003677">
    <property type="term" value="F:DNA binding"/>
    <property type="evidence" value="ECO:0007669"/>
    <property type="project" value="InterPro"/>
</dbReference>
<evidence type="ECO:0000313" key="4">
    <source>
        <dbReference type="Proteomes" id="UP000187735"/>
    </source>
</evidence>
<protein>
    <submittedName>
        <fullName evidence="3">Transposase</fullName>
    </submittedName>
</protein>
<dbReference type="Pfam" id="PF01797">
    <property type="entry name" value="Y1_Tnp"/>
    <property type="match status" value="1"/>
</dbReference>
<accession>A0A1P8WPC8</accession>
<dbReference type="InterPro" id="IPR002686">
    <property type="entry name" value="Transposase_17"/>
</dbReference>
<dbReference type="AlphaFoldDB" id="A0A1P8WPC8"/>
<dbReference type="GO" id="GO:0006313">
    <property type="term" value="P:DNA transposition"/>
    <property type="evidence" value="ECO:0007669"/>
    <property type="project" value="InterPro"/>
</dbReference>
<evidence type="ECO:0000256" key="1">
    <source>
        <dbReference type="SAM" id="MobiDB-lite"/>
    </source>
</evidence>
<dbReference type="InterPro" id="IPR036515">
    <property type="entry name" value="Transposase_17_sf"/>
</dbReference>
<dbReference type="Gene3D" id="3.30.70.1290">
    <property type="entry name" value="Transposase IS200-like"/>
    <property type="match status" value="1"/>
</dbReference>
<evidence type="ECO:0000259" key="2">
    <source>
        <dbReference type="Pfam" id="PF01797"/>
    </source>
</evidence>
<dbReference type="KEGG" id="fmr:Fuma_05566"/>
<gene>
    <name evidence="3" type="ORF">Fuma_05566</name>
</gene>
<organism evidence="3 4">
    <name type="scientific">Fuerstiella marisgermanici</name>
    <dbReference type="NCBI Taxonomy" id="1891926"/>
    <lineage>
        <taxon>Bacteria</taxon>
        <taxon>Pseudomonadati</taxon>
        <taxon>Planctomycetota</taxon>
        <taxon>Planctomycetia</taxon>
        <taxon>Planctomycetales</taxon>
        <taxon>Planctomycetaceae</taxon>
        <taxon>Fuerstiella</taxon>
    </lineage>
</organism>
<name>A0A1P8WPC8_9PLAN</name>
<dbReference type="Proteomes" id="UP000187735">
    <property type="component" value="Chromosome"/>
</dbReference>
<dbReference type="EMBL" id="CP017641">
    <property type="protein sequence ID" value="APZ95903.1"/>
    <property type="molecule type" value="Genomic_DNA"/>
</dbReference>
<feature type="domain" description="Transposase IS200-like" evidence="2">
    <location>
        <begin position="70"/>
        <end position="134"/>
    </location>
</feature>
<keyword evidence="4" id="KW-1185">Reference proteome</keyword>
<proteinExistence type="predicted"/>
<feature type="region of interest" description="Disordered" evidence="1">
    <location>
        <begin position="132"/>
        <end position="153"/>
    </location>
</feature>